<dbReference type="VEuPathDB" id="FungiDB:SDRG_04446"/>
<name>T0QTJ2_SAPDV</name>
<dbReference type="InParanoid" id="T0QTJ2"/>
<dbReference type="OrthoDB" id="10373510at2759"/>
<reference evidence="2 3" key="1">
    <citation type="submission" date="2012-04" db="EMBL/GenBank/DDBJ databases">
        <title>The Genome Sequence of Saprolegnia declina VS20.</title>
        <authorList>
            <consortium name="The Broad Institute Genome Sequencing Platform"/>
            <person name="Russ C."/>
            <person name="Nusbaum C."/>
            <person name="Tyler B."/>
            <person name="van West P."/>
            <person name="Dieguez-Uribeondo J."/>
            <person name="de Bruijn I."/>
            <person name="Tripathy S."/>
            <person name="Jiang R."/>
            <person name="Young S.K."/>
            <person name="Zeng Q."/>
            <person name="Gargeya S."/>
            <person name="Fitzgerald M."/>
            <person name="Haas B."/>
            <person name="Abouelleil A."/>
            <person name="Alvarado L."/>
            <person name="Arachchi H.M."/>
            <person name="Berlin A."/>
            <person name="Chapman S.B."/>
            <person name="Goldberg J."/>
            <person name="Griggs A."/>
            <person name="Gujja S."/>
            <person name="Hansen M."/>
            <person name="Howarth C."/>
            <person name="Imamovic A."/>
            <person name="Larimer J."/>
            <person name="McCowen C."/>
            <person name="Montmayeur A."/>
            <person name="Murphy C."/>
            <person name="Neiman D."/>
            <person name="Pearson M."/>
            <person name="Priest M."/>
            <person name="Roberts A."/>
            <person name="Saif S."/>
            <person name="Shea T."/>
            <person name="Sisk P."/>
            <person name="Sykes S."/>
            <person name="Wortman J."/>
            <person name="Nusbaum C."/>
            <person name="Birren B."/>
        </authorList>
    </citation>
    <scope>NUCLEOTIDE SEQUENCE [LARGE SCALE GENOMIC DNA]</scope>
    <source>
        <strain evidence="2 3">VS20</strain>
    </source>
</reference>
<keyword evidence="1" id="KW-0732">Signal</keyword>
<dbReference type="RefSeq" id="XP_008608343.1">
    <property type="nucleotide sequence ID" value="XM_008610121.1"/>
</dbReference>
<dbReference type="AlphaFoldDB" id="T0QTJ2"/>
<dbReference type="GeneID" id="19945173"/>
<dbReference type="EMBL" id="JH767142">
    <property type="protein sequence ID" value="EQC38016.1"/>
    <property type="molecule type" value="Genomic_DNA"/>
</dbReference>
<organism evidence="2 3">
    <name type="scientific">Saprolegnia diclina (strain VS20)</name>
    <dbReference type="NCBI Taxonomy" id="1156394"/>
    <lineage>
        <taxon>Eukaryota</taxon>
        <taxon>Sar</taxon>
        <taxon>Stramenopiles</taxon>
        <taxon>Oomycota</taxon>
        <taxon>Saprolegniomycetes</taxon>
        <taxon>Saprolegniales</taxon>
        <taxon>Saprolegniaceae</taxon>
        <taxon>Saprolegnia</taxon>
    </lineage>
</organism>
<feature type="signal peptide" evidence="1">
    <location>
        <begin position="1"/>
        <end position="17"/>
    </location>
</feature>
<gene>
    <name evidence="2" type="ORF">SDRG_04446</name>
</gene>
<dbReference type="OMA" id="GGTEAIC"/>
<evidence type="ECO:0000313" key="2">
    <source>
        <dbReference type="EMBL" id="EQC38016.1"/>
    </source>
</evidence>
<proteinExistence type="predicted"/>
<feature type="chain" id="PRO_5004570141" evidence="1">
    <location>
        <begin position="18"/>
        <end position="172"/>
    </location>
</feature>
<evidence type="ECO:0000313" key="3">
    <source>
        <dbReference type="Proteomes" id="UP000030762"/>
    </source>
</evidence>
<evidence type="ECO:0000256" key="1">
    <source>
        <dbReference type="SAM" id="SignalP"/>
    </source>
</evidence>
<sequence length="172" mass="17769">MVRLATMLLSLASAVYSQAPLQFSTPMPYVLTLNGSGPVTQIISRPRATSLSVHIASMRLPPGATLTIGTEDGRDKVVYTGDLDDVDSAVFTQPRLLLNYSSPTYSTGSSAPIVTIDTYFAGGANAGGLESICSTAGYASVGVACLYADAAKTAVSRAVARLVIRGKSLCTG</sequence>
<protein>
    <submittedName>
        <fullName evidence="2">Uncharacterized protein</fullName>
    </submittedName>
</protein>
<dbReference type="Proteomes" id="UP000030762">
    <property type="component" value="Unassembled WGS sequence"/>
</dbReference>
<accession>T0QTJ2</accession>
<keyword evidence="3" id="KW-1185">Reference proteome</keyword>